<evidence type="ECO:0000256" key="2">
    <source>
        <dbReference type="ARBA" id="ARBA00022908"/>
    </source>
</evidence>
<feature type="compositionally biased region" description="Basic residues" evidence="6">
    <location>
        <begin position="559"/>
        <end position="571"/>
    </location>
</feature>
<feature type="region of interest" description="Disordered" evidence="6">
    <location>
        <begin position="551"/>
        <end position="590"/>
    </location>
</feature>
<dbReference type="Pfam" id="PF02899">
    <property type="entry name" value="Phage_int_SAM_1"/>
    <property type="match status" value="1"/>
</dbReference>
<dbReference type="PANTHER" id="PTHR30349:SF41">
    <property type="entry name" value="INTEGRASE_RECOMBINASE PROTEIN MJ0367-RELATED"/>
    <property type="match status" value="1"/>
</dbReference>
<evidence type="ECO:0000256" key="4">
    <source>
        <dbReference type="ARBA" id="ARBA00023172"/>
    </source>
</evidence>
<dbReference type="PROSITE" id="PS51900">
    <property type="entry name" value="CB"/>
    <property type="match status" value="1"/>
</dbReference>
<keyword evidence="2" id="KW-0229">DNA integration</keyword>
<dbReference type="GO" id="GO:0015074">
    <property type="term" value="P:DNA integration"/>
    <property type="evidence" value="ECO:0007669"/>
    <property type="project" value="UniProtKB-KW"/>
</dbReference>
<evidence type="ECO:0000313" key="8">
    <source>
        <dbReference type="EMBL" id="WEK03275.1"/>
    </source>
</evidence>
<dbReference type="PANTHER" id="PTHR30349">
    <property type="entry name" value="PHAGE INTEGRASE-RELATED"/>
    <property type="match status" value="1"/>
</dbReference>
<evidence type="ECO:0000259" key="7">
    <source>
        <dbReference type="PROSITE" id="PS51900"/>
    </source>
</evidence>
<gene>
    <name evidence="8" type="ORF">P0Y65_13870</name>
</gene>
<dbReference type="InterPro" id="IPR044068">
    <property type="entry name" value="CB"/>
</dbReference>
<dbReference type="Proteomes" id="UP001217476">
    <property type="component" value="Chromosome"/>
</dbReference>
<dbReference type="SUPFAM" id="SSF56349">
    <property type="entry name" value="DNA breaking-rejoining enzymes"/>
    <property type="match status" value="1"/>
</dbReference>
<evidence type="ECO:0000256" key="1">
    <source>
        <dbReference type="ARBA" id="ARBA00008857"/>
    </source>
</evidence>
<evidence type="ECO:0000256" key="6">
    <source>
        <dbReference type="SAM" id="MobiDB-lite"/>
    </source>
</evidence>
<dbReference type="AlphaFoldDB" id="A0AAJ6AY79"/>
<sequence>MVLSMPRPYKHKATGVYWYRQRVPAHVMSVAKGQTVSVIVSGTVLRRTVGEALVVTLATKEPAEAKLRASAVQSQFDAIWIAFAKPPERLTLKEIVALAGEAFRGFQAFEDNPGDPEKWRDVVEANAAAFRGDPLYIGSASEKRMLSFVARFGPFVDAVLRTHQKRVDGHTYGLLLEHFGKALTDAANLLLKRAEGDFSPDDRGKKYPAVIRKSANRKSSDRGLTFDMLIDHKQKTQTRSARTFATYRNKVSDFARFIGHDDARQVTKDDVRRWRDDLIERGLARKTINDQYLAALKSVLAHGVKEFDLVANVAGTIRDERNDPAPKGSKDYTAEQARTILAATFRGVRKDVALPYRRAIFWAPWICAYTGLRVSEVTQLQGTSVLWEGGIPYLMIRPEDGGTKGGNAWTVGIHQHLIDLGLLDMFKAVGSGPAFYTPYPPGEDLSKVLNHRSKDAAERVAEWVRDEVGIVPPGGRPNHAWRHAFTTASRDVSMDKETRDYMMGSRSTTDAREGYGGFTPRKITAEINKLPRIDIVETDWRPLVDRVAPLALRGSSPTKRIRKPPNRRKKAPPAPHRGNQRGPTRNCDAK</sequence>
<proteinExistence type="inferred from homology"/>
<keyword evidence="3 5" id="KW-0238">DNA-binding</keyword>
<keyword evidence="4" id="KW-0233">DNA recombination</keyword>
<dbReference type="InterPro" id="IPR050090">
    <property type="entry name" value="Tyrosine_recombinase_XerCD"/>
</dbReference>
<evidence type="ECO:0000256" key="3">
    <source>
        <dbReference type="ARBA" id="ARBA00023125"/>
    </source>
</evidence>
<dbReference type="InterPro" id="IPR010998">
    <property type="entry name" value="Integrase_recombinase_N"/>
</dbReference>
<protein>
    <submittedName>
        <fullName evidence="8">Site-specific integrase</fullName>
    </submittedName>
</protein>
<dbReference type="InterPro" id="IPR013762">
    <property type="entry name" value="Integrase-like_cat_sf"/>
</dbReference>
<feature type="domain" description="Core-binding (CB)" evidence="7">
    <location>
        <begin position="224"/>
        <end position="304"/>
    </location>
</feature>
<organism evidence="8 9">
    <name type="scientific">Candidatus Devosia phytovorans</name>
    <dbReference type="NCBI Taxonomy" id="3121372"/>
    <lineage>
        <taxon>Bacteria</taxon>
        <taxon>Pseudomonadati</taxon>
        <taxon>Pseudomonadota</taxon>
        <taxon>Alphaproteobacteria</taxon>
        <taxon>Hyphomicrobiales</taxon>
        <taxon>Devosiaceae</taxon>
        <taxon>Devosia</taxon>
    </lineage>
</organism>
<accession>A0AAJ6AY79</accession>
<dbReference type="Gene3D" id="1.10.150.130">
    <property type="match status" value="1"/>
</dbReference>
<name>A0AAJ6AY79_9HYPH</name>
<dbReference type="Gene3D" id="1.10.443.10">
    <property type="entry name" value="Intergrase catalytic core"/>
    <property type="match status" value="1"/>
</dbReference>
<comment type="similarity">
    <text evidence="1">Belongs to the 'phage' integrase family.</text>
</comment>
<dbReference type="InterPro" id="IPR004107">
    <property type="entry name" value="Integrase_SAM-like_N"/>
</dbReference>
<dbReference type="InterPro" id="IPR011010">
    <property type="entry name" value="DNA_brk_join_enz"/>
</dbReference>
<evidence type="ECO:0000313" key="9">
    <source>
        <dbReference type="Proteomes" id="UP001217476"/>
    </source>
</evidence>
<dbReference type="GO" id="GO:0006310">
    <property type="term" value="P:DNA recombination"/>
    <property type="evidence" value="ECO:0007669"/>
    <property type="project" value="UniProtKB-KW"/>
</dbReference>
<dbReference type="GO" id="GO:0003677">
    <property type="term" value="F:DNA binding"/>
    <property type="evidence" value="ECO:0007669"/>
    <property type="project" value="UniProtKB-UniRule"/>
</dbReference>
<reference evidence="8" key="1">
    <citation type="submission" date="2023-03" db="EMBL/GenBank/DDBJ databases">
        <title>Andean soil-derived lignocellulolytic bacterial consortium as a source of novel taxa and putative plastic-active enzymes.</title>
        <authorList>
            <person name="Diaz-Garcia L."/>
            <person name="Chuvochina M."/>
            <person name="Feuerriegel G."/>
            <person name="Bunk B."/>
            <person name="Sproer C."/>
            <person name="Streit W.R."/>
            <person name="Rodriguez L.M."/>
            <person name="Overmann J."/>
            <person name="Jimenez D.J."/>
        </authorList>
    </citation>
    <scope>NUCLEOTIDE SEQUENCE</scope>
    <source>
        <strain evidence="8">MAG 4196</strain>
    </source>
</reference>
<evidence type="ECO:0000256" key="5">
    <source>
        <dbReference type="PROSITE-ProRule" id="PRU01248"/>
    </source>
</evidence>
<dbReference type="EMBL" id="CP119312">
    <property type="protein sequence ID" value="WEK03275.1"/>
    <property type="molecule type" value="Genomic_DNA"/>
</dbReference>